<dbReference type="InterPro" id="IPR013324">
    <property type="entry name" value="RNA_pol_sigma_r3/r4-like"/>
</dbReference>
<evidence type="ECO:0000313" key="2">
    <source>
        <dbReference type="Proteomes" id="UP000199682"/>
    </source>
</evidence>
<dbReference type="Gene3D" id="1.10.10.10">
    <property type="entry name" value="Winged helix-like DNA-binding domain superfamily/Winged helix DNA-binding domain"/>
    <property type="match status" value="1"/>
</dbReference>
<organism evidence="1 2">
    <name type="scientific">Lentzea albidocapillata subsp. violacea</name>
    <dbReference type="NCBI Taxonomy" id="128104"/>
    <lineage>
        <taxon>Bacteria</taxon>
        <taxon>Bacillati</taxon>
        <taxon>Actinomycetota</taxon>
        <taxon>Actinomycetes</taxon>
        <taxon>Pseudonocardiales</taxon>
        <taxon>Pseudonocardiaceae</taxon>
        <taxon>Lentzea</taxon>
    </lineage>
</organism>
<sequence length="48" mass="5353">METHLRGRSYRDVATEPDVPQATLRSRVHFGLKALRSAMEDMGVQPAA</sequence>
<gene>
    <name evidence="1" type="ORF">SAMN04488074_102162</name>
</gene>
<dbReference type="InterPro" id="IPR036388">
    <property type="entry name" value="WH-like_DNA-bd_sf"/>
</dbReference>
<accession>A0A1G8U268</accession>
<evidence type="ECO:0000313" key="1">
    <source>
        <dbReference type="EMBL" id="SDJ47872.1"/>
    </source>
</evidence>
<name>A0A1G8U268_9PSEU</name>
<dbReference type="EMBL" id="FNET01000002">
    <property type="protein sequence ID" value="SDJ47872.1"/>
    <property type="molecule type" value="Genomic_DNA"/>
</dbReference>
<dbReference type="AlphaFoldDB" id="A0A1G8U268"/>
<reference evidence="2" key="1">
    <citation type="submission" date="2016-10" db="EMBL/GenBank/DDBJ databases">
        <authorList>
            <person name="Varghese N."/>
            <person name="Submissions S."/>
        </authorList>
    </citation>
    <scope>NUCLEOTIDE SEQUENCE [LARGE SCALE GENOMIC DNA]</scope>
    <source>
        <strain evidence="2">DSM 44796</strain>
    </source>
</reference>
<dbReference type="SUPFAM" id="SSF88659">
    <property type="entry name" value="Sigma3 and sigma4 domains of RNA polymerase sigma factors"/>
    <property type="match status" value="1"/>
</dbReference>
<dbReference type="Proteomes" id="UP000199682">
    <property type="component" value="Unassembled WGS sequence"/>
</dbReference>
<proteinExistence type="predicted"/>
<protein>
    <submittedName>
        <fullName evidence="1">RNA polymerase sigma-70 factor, ECF subfamily</fullName>
    </submittedName>
</protein>